<proteinExistence type="predicted"/>
<gene>
    <name evidence="1" type="ORF">I4F81_004595</name>
</gene>
<reference evidence="1" key="1">
    <citation type="submission" date="2019-11" db="EMBL/GenBank/DDBJ databases">
        <title>Nori genome reveals adaptations in red seaweeds to the harsh intertidal environment.</title>
        <authorList>
            <person name="Wang D."/>
            <person name="Mao Y."/>
        </authorList>
    </citation>
    <scope>NUCLEOTIDE SEQUENCE</scope>
    <source>
        <tissue evidence="1">Gametophyte</tissue>
    </source>
</reference>
<protein>
    <submittedName>
        <fullName evidence="1">Uncharacterized protein</fullName>
    </submittedName>
</protein>
<organism evidence="1 2">
    <name type="scientific">Pyropia yezoensis</name>
    <name type="common">Susabi-nori</name>
    <name type="synonym">Porphyra yezoensis</name>
    <dbReference type="NCBI Taxonomy" id="2788"/>
    <lineage>
        <taxon>Eukaryota</taxon>
        <taxon>Rhodophyta</taxon>
        <taxon>Bangiophyceae</taxon>
        <taxon>Bangiales</taxon>
        <taxon>Bangiaceae</taxon>
        <taxon>Pyropia</taxon>
    </lineage>
</organism>
<name>A0ACC3BVR8_PYRYE</name>
<evidence type="ECO:0000313" key="2">
    <source>
        <dbReference type="Proteomes" id="UP000798662"/>
    </source>
</evidence>
<keyword evidence="2" id="KW-1185">Reference proteome</keyword>
<accession>A0ACC3BVR8</accession>
<dbReference type="Proteomes" id="UP000798662">
    <property type="component" value="Chromosome 1"/>
</dbReference>
<dbReference type="EMBL" id="CM020618">
    <property type="protein sequence ID" value="KAK1862019.1"/>
    <property type="molecule type" value="Genomic_DNA"/>
</dbReference>
<comment type="caution">
    <text evidence="1">The sequence shown here is derived from an EMBL/GenBank/DDBJ whole genome shotgun (WGS) entry which is preliminary data.</text>
</comment>
<evidence type="ECO:0000313" key="1">
    <source>
        <dbReference type="EMBL" id="KAK1862019.1"/>
    </source>
</evidence>
<sequence length="256" mass="27097">MEDLSSVSAALAVLGYGPTSAPVFAARAVHHAAQLLYESAGGELLVTVLVGHRTQSKSLILYLCDSVNQALRPAGDDPFSQLLSQEEAARRPTPGVAGGTDTAGAANDGRHELPEIPGVLSLPEMCGHDYTAPTGDDVPEAEETVIPGLLCSTILETLRRNHTKDQMAVRSWYLMLKVATTALLNRLPATTARSKRAPTYKALTPKAAATATITFADGASYHTVKRPMMGNTGSTVVHPTLAIILFMAHLGDPLYL</sequence>